<feature type="region of interest" description="Disordered" evidence="1">
    <location>
        <begin position="1"/>
        <end position="22"/>
    </location>
</feature>
<reference evidence="2 3" key="1">
    <citation type="submission" date="2020-08" db="EMBL/GenBank/DDBJ databases">
        <title>Genomic Encyclopedia of Type Strains, Phase IV (KMG-IV): sequencing the most valuable type-strain genomes for metagenomic binning, comparative biology and taxonomic classification.</title>
        <authorList>
            <person name="Goeker M."/>
        </authorList>
    </citation>
    <scope>NUCLEOTIDE SEQUENCE [LARGE SCALE GENOMIC DNA]</scope>
    <source>
        <strain evidence="2 3">DSM 25079</strain>
    </source>
</reference>
<dbReference type="RefSeq" id="WP_343052967.1">
    <property type="nucleotide sequence ID" value="NZ_JACIJC010000003.1"/>
</dbReference>
<dbReference type="AlphaFoldDB" id="A0A7W9AIY2"/>
<name>A0A7W9AIY2_9SPHN</name>
<proteinExistence type="predicted"/>
<comment type="caution">
    <text evidence="2">The sequence shown here is derived from an EMBL/GenBank/DDBJ whole genome shotgun (WGS) entry which is preliminary data.</text>
</comment>
<dbReference type="Pfam" id="PF11843">
    <property type="entry name" value="DUF3363"/>
    <property type="match status" value="1"/>
</dbReference>
<keyword evidence="3" id="KW-1185">Reference proteome</keyword>
<gene>
    <name evidence="2" type="ORF">FHS49_002327</name>
</gene>
<sequence>MPDDDDFLPRLGRAHGSPGRPQSFARSMAIAVKIERAALGKGAGKSQFTGARIGRGGSTAALLSSSRFAGPRTRRVVVKARIVKLGTKGLSNAKAHLRYIQRDGVTRDGMPGALYGRDSDAADGRAFIERAEGDRHQFRFIVAPEDGAAYDDLKPVIRRLMIQAEQDLGTRLDWVAVDHFNTGHPHSHVIVRGKDELGKDLIIAPAYMTNGFRERAIDIVSGDLGPRTDLEIHRALTSEMEQERFTSIDGQLIADRGEDGLVSPVANGAMAQTLKAGRLQMLGRLGLAHEDERGRWRLHDDLEPVLRRMGERGDIIKTMHRDLAARGAERHREMIIATRTERSAKPIVGRLIRRGLSDEYRDRHYLVIEGIDGRSHYVDIGAPESLRMVPEDSVLRIVPRSMDPRPMDGTVAEVAKASGGYYSSDHHMHHDIKASEAFAHTHERRLEAMRRAIGYPDRQKDGQWIIEPDHIDRVKSYEAKIAERMPVVIETLSTTPVDRQVRVNAVTWLDREITAANPEPLGDGFGRAVETAKLQRQRWLVEQELAEFRGNDFFFQRNLLAILQRREMTAAAQQLEEELGLPYVQAKPYDQISGRLVRQVQLESGKYALVQKSKEFTLLPWRPVLEKAMNKQVSGLMREGGSISWTFGRERGGPGIS</sequence>
<dbReference type="InterPro" id="IPR021795">
    <property type="entry name" value="DUF3363"/>
</dbReference>
<dbReference type="NCBIfam" id="NF041267">
    <property type="entry name" value="relax_RlxS"/>
    <property type="match status" value="1"/>
</dbReference>
<dbReference type="Proteomes" id="UP000549617">
    <property type="component" value="Unassembled WGS sequence"/>
</dbReference>
<dbReference type="EMBL" id="JACIJC010000003">
    <property type="protein sequence ID" value="MBB5686311.1"/>
    <property type="molecule type" value="Genomic_DNA"/>
</dbReference>
<organism evidence="2 3">
    <name type="scientific">Sphingobium boeckii</name>
    <dbReference type="NCBI Taxonomy" id="1082345"/>
    <lineage>
        <taxon>Bacteria</taxon>
        <taxon>Pseudomonadati</taxon>
        <taxon>Pseudomonadota</taxon>
        <taxon>Alphaproteobacteria</taxon>
        <taxon>Sphingomonadales</taxon>
        <taxon>Sphingomonadaceae</taxon>
        <taxon>Sphingobium</taxon>
    </lineage>
</organism>
<evidence type="ECO:0000313" key="2">
    <source>
        <dbReference type="EMBL" id="MBB5686311.1"/>
    </source>
</evidence>
<evidence type="ECO:0000256" key="1">
    <source>
        <dbReference type="SAM" id="MobiDB-lite"/>
    </source>
</evidence>
<protein>
    <submittedName>
        <fullName evidence="2">Type IV secretory pathway VirD2 relaxase</fullName>
    </submittedName>
</protein>
<accession>A0A7W9AIY2</accession>
<evidence type="ECO:0000313" key="3">
    <source>
        <dbReference type="Proteomes" id="UP000549617"/>
    </source>
</evidence>